<feature type="signal peptide" evidence="2">
    <location>
        <begin position="1"/>
        <end position="25"/>
    </location>
</feature>
<evidence type="ECO:0000313" key="4">
    <source>
        <dbReference type="EMBL" id="EKE45491.1"/>
    </source>
</evidence>
<keyword evidence="5" id="KW-1185">Reference proteome</keyword>
<organism evidence="4 5">
    <name type="scientific">Oceaniovalibus guishaninsula JLT2003</name>
    <dbReference type="NCBI Taxonomy" id="1231392"/>
    <lineage>
        <taxon>Bacteria</taxon>
        <taxon>Pseudomonadati</taxon>
        <taxon>Pseudomonadota</taxon>
        <taxon>Alphaproteobacteria</taxon>
        <taxon>Rhodobacterales</taxon>
        <taxon>Roseobacteraceae</taxon>
        <taxon>Oceaniovalibus</taxon>
    </lineage>
</organism>
<dbReference type="PATRIC" id="fig|1231392.3.peg.583"/>
<reference evidence="4 5" key="1">
    <citation type="journal article" date="2012" name="J. Bacteriol.">
        <title>Draft Genome Sequence of Oceaniovalibus guishaninsula JLT2003T.</title>
        <authorList>
            <person name="Tang K."/>
            <person name="Liu K."/>
            <person name="Jiao N."/>
        </authorList>
    </citation>
    <scope>NUCLEOTIDE SEQUENCE [LARGE SCALE GENOMIC DNA]</scope>
    <source>
        <strain evidence="4 5">JLT2003</strain>
    </source>
</reference>
<dbReference type="Gene3D" id="1.10.530.10">
    <property type="match status" value="1"/>
</dbReference>
<dbReference type="Pfam" id="PF01464">
    <property type="entry name" value="SLT"/>
    <property type="match status" value="1"/>
</dbReference>
<gene>
    <name evidence="4" type="ORF">OCGS_0581</name>
</gene>
<feature type="chain" id="PRO_5003858103" description="Transglycosylase SLT domain-containing protein" evidence="2">
    <location>
        <begin position="26"/>
        <end position="194"/>
    </location>
</feature>
<dbReference type="STRING" id="1231392.OCGS_0581"/>
<accession>K2GSB2</accession>
<dbReference type="InterPro" id="IPR008258">
    <property type="entry name" value="Transglycosylase_SLT_dom_1"/>
</dbReference>
<dbReference type="RefSeq" id="WP_007425734.1">
    <property type="nucleotide sequence ID" value="NZ_AMGO01000007.1"/>
</dbReference>
<dbReference type="Proteomes" id="UP000006765">
    <property type="component" value="Unassembled WGS sequence"/>
</dbReference>
<proteinExistence type="inferred from homology"/>
<dbReference type="OrthoDB" id="5763339at2"/>
<evidence type="ECO:0000256" key="1">
    <source>
        <dbReference type="ARBA" id="ARBA00009387"/>
    </source>
</evidence>
<protein>
    <recommendedName>
        <fullName evidence="3">Transglycosylase SLT domain-containing protein</fullName>
    </recommendedName>
</protein>
<keyword evidence="2" id="KW-0732">Signal</keyword>
<dbReference type="InterPro" id="IPR023346">
    <property type="entry name" value="Lysozyme-like_dom_sf"/>
</dbReference>
<dbReference type="EMBL" id="AMGO01000007">
    <property type="protein sequence ID" value="EKE45491.1"/>
    <property type="molecule type" value="Genomic_DNA"/>
</dbReference>
<evidence type="ECO:0000256" key="2">
    <source>
        <dbReference type="SAM" id="SignalP"/>
    </source>
</evidence>
<name>K2GSB2_9RHOB</name>
<evidence type="ECO:0000313" key="5">
    <source>
        <dbReference type="Proteomes" id="UP000006765"/>
    </source>
</evidence>
<comment type="caution">
    <text evidence="4">The sequence shown here is derived from an EMBL/GenBank/DDBJ whole genome shotgun (WGS) entry which is preliminary data.</text>
</comment>
<comment type="similarity">
    <text evidence="1">Belongs to the virb1 family.</text>
</comment>
<feature type="domain" description="Transglycosylase SLT" evidence="3">
    <location>
        <begin position="75"/>
        <end position="146"/>
    </location>
</feature>
<dbReference type="AlphaFoldDB" id="K2GSB2"/>
<dbReference type="PROSITE" id="PS51257">
    <property type="entry name" value="PROKAR_LIPOPROTEIN"/>
    <property type="match status" value="1"/>
</dbReference>
<dbReference type="eggNOG" id="COG0741">
    <property type="taxonomic scope" value="Bacteria"/>
</dbReference>
<sequence>MKRSVAALALLLLGACSTLSPQAQTAEMPVMRWDFRPESEVWTAETLEALREHGAALPAMVPADYAEWCPGYKEQDAEQRAAFWAGLLSALAKHESTWNPRAVGGGGAWYGLVQIDPRTARGYGCEARTGEALKDGAANLRCAVRIASAQVARRGSVNTGMRDWGPFHSADKRAEMKAWTRAQSYCQPNGKGSA</sequence>
<evidence type="ECO:0000259" key="3">
    <source>
        <dbReference type="Pfam" id="PF01464"/>
    </source>
</evidence>
<dbReference type="SUPFAM" id="SSF53955">
    <property type="entry name" value="Lysozyme-like"/>
    <property type="match status" value="1"/>
</dbReference>